<gene>
    <name evidence="2" type="ORF">LKD37_12515</name>
</gene>
<organism evidence="2 3">
    <name type="scientific">Brotocaccenecus cirricatena</name>
    <dbReference type="NCBI Taxonomy" id="3064195"/>
    <lineage>
        <taxon>Bacteria</taxon>
        <taxon>Bacillati</taxon>
        <taxon>Bacillota</taxon>
        <taxon>Clostridia</taxon>
        <taxon>Eubacteriales</taxon>
        <taxon>Oscillospiraceae</taxon>
        <taxon>Brotocaccenecus</taxon>
    </lineage>
</organism>
<keyword evidence="3" id="KW-1185">Reference proteome</keyword>
<name>A0AAE3DDR2_9FIRM</name>
<evidence type="ECO:0000259" key="1">
    <source>
        <dbReference type="Pfam" id="PF21757"/>
    </source>
</evidence>
<dbReference type="AlphaFoldDB" id="A0AAE3DDR2"/>
<proteinExistence type="predicted"/>
<evidence type="ECO:0000313" key="3">
    <source>
        <dbReference type="Proteomes" id="UP001199319"/>
    </source>
</evidence>
<dbReference type="Pfam" id="PF21757">
    <property type="entry name" value="DUF6870"/>
    <property type="match status" value="1"/>
</dbReference>
<reference evidence="2" key="1">
    <citation type="submission" date="2021-10" db="EMBL/GenBank/DDBJ databases">
        <title>Anaerobic single-cell dispensing facilitates the cultivation of human gut bacteria.</title>
        <authorList>
            <person name="Afrizal A."/>
        </authorList>
    </citation>
    <scope>NUCLEOTIDE SEQUENCE</scope>
    <source>
        <strain evidence="2">CLA-AA-H272</strain>
    </source>
</reference>
<dbReference type="InterPro" id="IPR049222">
    <property type="entry name" value="DUF6870"/>
</dbReference>
<dbReference type="Proteomes" id="UP001199319">
    <property type="component" value="Unassembled WGS sequence"/>
</dbReference>
<sequence>MDAYTASDIDIRAVDPAALVDIRDVKVNTALPKRERILDFIRQIGNPYCYRHGKYVVRVSFADTDISLEDRLEAYIRTKG</sequence>
<protein>
    <recommendedName>
        <fullName evidence="1">DUF6870 domain-containing protein</fullName>
    </recommendedName>
</protein>
<accession>A0AAE3DDR2</accession>
<feature type="domain" description="DUF6870" evidence="1">
    <location>
        <begin position="7"/>
        <end position="76"/>
    </location>
</feature>
<dbReference type="RefSeq" id="WP_302929541.1">
    <property type="nucleotide sequence ID" value="NZ_JAJEPW010000044.1"/>
</dbReference>
<dbReference type="EMBL" id="JAJEPW010000044">
    <property type="protein sequence ID" value="MCC2130323.1"/>
    <property type="molecule type" value="Genomic_DNA"/>
</dbReference>
<evidence type="ECO:0000313" key="2">
    <source>
        <dbReference type="EMBL" id="MCC2130323.1"/>
    </source>
</evidence>
<comment type="caution">
    <text evidence="2">The sequence shown here is derived from an EMBL/GenBank/DDBJ whole genome shotgun (WGS) entry which is preliminary data.</text>
</comment>